<accession>A0ABV6RRR2</accession>
<dbReference type="RefSeq" id="WP_386670656.1">
    <property type="nucleotide sequence ID" value="NZ_JBHLTG010000004.1"/>
</dbReference>
<keyword evidence="1" id="KW-0597">Phosphoprotein</keyword>
<evidence type="ECO:0000256" key="1">
    <source>
        <dbReference type="PROSITE-ProRule" id="PRU00169"/>
    </source>
</evidence>
<gene>
    <name evidence="3" type="ORF">ACFFGH_17665</name>
</gene>
<feature type="modified residue" description="4-aspartylphosphate" evidence="1">
    <location>
        <position position="62"/>
    </location>
</feature>
<reference evidence="3 4" key="1">
    <citation type="submission" date="2024-09" db="EMBL/GenBank/DDBJ databases">
        <authorList>
            <person name="Sun Q."/>
            <person name="Mori K."/>
        </authorList>
    </citation>
    <scope>NUCLEOTIDE SEQUENCE [LARGE SCALE GENOMIC DNA]</scope>
    <source>
        <strain evidence="3 4">KCTC 23076</strain>
    </source>
</reference>
<proteinExistence type="predicted"/>
<comment type="caution">
    <text evidence="3">The sequence shown here is derived from an EMBL/GenBank/DDBJ whole genome shotgun (WGS) entry which is preliminary data.</text>
</comment>
<feature type="domain" description="Response regulatory" evidence="2">
    <location>
        <begin position="11"/>
        <end position="122"/>
    </location>
</feature>
<keyword evidence="4" id="KW-1185">Reference proteome</keyword>
<dbReference type="PROSITE" id="PS50110">
    <property type="entry name" value="RESPONSE_REGULATORY"/>
    <property type="match status" value="1"/>
</dbReference>
<dbReference type="InterPro" id="IPR001789">
    <property type="entry name" value="Sig_transdc_resp-reg_receiver"/>
</dbReference>
<dbReference type="SUPFAM" id="SSF52172">
    <property type="entry name" value="CheY-like"/>
    <property type="match status" value="1"/>
</dbReference>
<dbReference type="InterPro" id="IPR011006">
    <property type="entry name" value="CheY-like_superfamily"/>
</dbReference>
<sequence>MNTQPDLDGLHLLLVEDEYVLALGVADMLVDAGADVLGPVGSVGDALTLIEQVPEIDAAVLDVNLGGETIYPVADALMARNVPFMFATANDRADLPERFRDAPLCRKPFDAQTFRHALAHLTPGATSRAAVRSGVSRN</sequence>
<evidence type="ECO:0000313" key="3">
    <source>
        <dbReference type="EMBL" id="MFC0679669.1"/>
    </source>
</evidence>
<dbReference type="Proteomes" id="UP001589896">
    <property type="component" value="Unassembled WGS sequence"/>
</dbReference>
<dbReference type="Gene3D" id="3.40.50.2300">
    <property type="match status" value="1"/>
</dbReference>
<dbReference type="SMART" id="SM00448">
    <property type="entry name" value="REC"/>
    <property type="match status" value="1"/>
</dbReference>
<evidence type="ECO:0000259" key="2">
    <source>
        <dbReference type="PROSITE" id="PS50110"/>
    </source>
</evidence>
<name>A0ABV6RRR2_9GAMM</name>
<organism evidence="3 4">
    <name type="scientific">Lysobacter korlensis</name>
    <dbReference type="NCBI Taxonomy" id="553636"/>
    <lineage>
        <taxon>Bacteria</taxon>
        <taxon>Pseudomonadati</taxon>
        <taxon>Pseudomonadota</taxon>
        <taxon>Gammaproteobacteria</taxon>
        <taxon>Lysobacterales</taxon>
        <taxon>Lysobacteraceae</taxon>
        <taxon>Lysobacter</taxon>
    </lineage>
</organism>
<dbReference type="EMBL" id="JBHLTG010000004">
    <property type="protein sequence ID" value="MFC0679669.1"/>
    <property type="molecule type" value="Genomic_DNA"/>
</dbReference>
<protein>
    <submittedName>
        <fullName evidence="3">Response regulator</fullName>
    </submittedName>
</protein>
<evidence type="ECO:0000313" key="4">
    <source>
        <dbReference type="Proteomes" id="UP001589896"/>
    </source>
</evidence>